<proteinExistence type="predicted"/>
<keyword evidence="2 4" id="KW-0808">Transferase</keyword>
<evidence type="ECO:0000256" key="2">
    <source>
        <dbReference type="ARBA" id="ARBA00022679"/>
    </source>
</evidence>
<keyword evidence="3" id="KW-0949">S-adenosyl-L-methionine</keyword>
<dbReference type="EMBL" id="CTEC01000002">
    <property type="protein sequence ID" value="CQD16644.1"/>
    <property type="molecule type" value="Genomic_DNA"/>
</dbReference>
<dbReference type="PANTHER" id="PTHR43464:SF19">
    <property type="entry name" value="UBIQUINONE BIOSYNTHESIS O-METHYLTRANSFERASE, MITOCHONDRIAL"/>
    <property type="match status" value="1"/>
</dbReference>
<dbReference type="STRING" id="761804.BN000_03534"/>
<protein>
    <submittedName>
        <fullName evidence="4">O-methyltransferase</fullName>
    </submittedName>
</protein>
<sequence>MQDPPSEPFDPAMLHEAVVRRLYRRSMAEGQIRVPAVPALIDEYVQLCGNLCATLGVWYTPEQSSQFRAALQAELAKGFKASPRSDLVISFNSPFGTGVNFRVKAEWRTLDADYDEWVAVRPPPLFGTEPDARVLALAAEAPDPMTYRVLDVGAGTGRNALALARLGHPVDAVEMASKLADVMRSEADRESLAVQVIQSDVFTAMESVHEEYQLMVLSEVVPDFRTTHELRGMFELAADCLAPGGRLVFNAFLPRDGYVPDDAAIELGQQCNTMIYTHDQMASAAVGLPFELIADDSAYEYEKAHLPEGAWPPTGWFEGWALGLDVFDVEREHSPIELRWLVYQKAG</sequence>
<dbReference type="GO" id="GO:0032259">
    <property type="term" value="P:methylation"/>
    <property type="evidence" value="ECO:0007669"/>
    <property type="project" value="UniProtKB-KW"/>
</dbReference>
<dbReference type="SUPFAM" id="SSF53335">
    <property type="entry name" value="S-adenosyl-L-methionine-dependent methyltransferases"/>
    <property type="match status" value="1"/>
</dbReference>
<evidence type="ECO:0000313" key="4">
    <source>
        <dbReference type="EMBL" id="CQD16644.1"/>
    </source>
</evidence>
<dbReference type="InterPro" id="IPR029063">
    <property type="entry name" value="SAM-dependent_MTases_sf"/>
</dbReference>
<name>A0A0U1DHG8_9MYCO</name>
<keyword evidence="1 4" id="KW-0489">Methyltransferase</keyword>
<dbReference type="PANTHER" id="PTHR43464">
    <property type="entry name" value="METHYLTRANSFERASE"/>
    <property type="match status" value="1"/>
</dbReference>
<dbReference type="InterPro" id="IPR041698">
    <property type="entry name" value="Methyltransf_25"/>
</dbReference>
<dbReference type="RefSeq" id="WP_085238877.1">
    <property type="nucleotide sequence ID" value="NZ_CTEC01000002.1"/>
</dbReference>
<organism evidence="4 5">
    <name type="scientific">Mycobacterium europaeum</name>
    <dbReference type="NCBI Taxonomy" id="761804"/>
    <lineage>
        <taxon>Bacteria</taxon>
        <taxon>Bacillati</taxon>
        <taxon>Actinomycetota</taxon>
        <taxon>Actinomycetes</taxon>
        <taxon>Mycobacteriales</taxon>
        <taxon>Mycobacteriaceae</taxon>
        <taxon>Mycobacterium</taxon>
        <taxon>Mycobacterium simiae complex</taxon>
    </lineage>
</organism>
<keyword evidence="5" id="KW-1185">Reference proteome</keyword>
<evidence type="ECO:0000256" key="3">
    <source>
        <dbReference type="ARBA" id="ARBA00022691"/>
    </source>
</evidence>
<dbReference type="Pfam" id="PF13649">
    <property type="entry name" value="Methyltransf_25"/>
    <property type="match status" value="1"/>
</dbReference>
<reference evidence="5" key="1">
    <citation type="submission" date="2015-03" db="EMBL/GenBank/DDBJ databases">
        <authorList>
            <person name="Urmite Genomes"/>
        </authorList>
    </citation>
    <scope>NUCLEOTIDE SEQUENCE [LARGE SCALE GENOMIC DNA]</scope>
    <source>
        <strain evidence="5">CSUR P1344</strain>
    </source>
</reference>
<accession>A0A0U1DHG8</accession>
<dbReference type="CDD" id="cd02440">
    <property type="entry name" value="AdoMet_MTases"/>
    <property type="match status" value="1"/>
</dbReference>
<gene>
    <name evidence="4" type="ORF">BN000_03534</name>
</gene>
<dbReference type="GO" id="GO:0008168">
    <property type="term" value="F:methyltransferase activity"/>
    <property type="evidence" value="ECO:0007669"/>
    <property type="project" value="UniProtKB-KW"/>
</dbReference>
<evidence type="ECO:0000313" key="5">
    <source>
        <dbReference type="Proteomes" id="UP000199601"/>
    </source>
</evidence>
<dbReference type="OrthoDB" id="9786503at2"/>
<dbReference type="Gene3D" id="3.40.50.150">
    <property type="entry name" value="Vaccinia Virus protein VP39"/>
    <property type="match status" value="1"/>
</dbReference>
<dbReference type="Proteomes" id="UP000199601">
    <property type="component" value="Unassembled WGS sequence"/>
</dbReference>
<evidence type="ECO:0000256" key="1">
    <source>
        <dbReference type="ARBA" id="ARBA00022603"/>
    </source>
</evidence>
<dbReference type="AlphaFoldDB" id="A0A0U1DHG8"/>